<evidence type="ECO:0000259" key="3">
    <source>
        <dbReference type="PROSITE" id="PS51186"/>
    </source>
</evidence>
<sequence>MHQRPSPAAPAPASAPHDLLARMERNLAAHATHLHPYLPGATVSDTGDLVIADSGIDDDTFNIVAAARFTPRDADARIAETVTRLTATGRTFAWWVGGASTPDDLGARLAAAGLPAAEPERGMWLDLAAAPPPAPVAGLEIRRVTTAAELEAYAAILAANWEPPAATVRAFYAATAAGVLAPDCPARCFVGYADGRPVCTAEVFLDEGVAGIYNISTLAAHRRRGYGGAVTLAALHAGREAGVRTAVLQASPDGERVYRALGFATLGQFTEYAVGA</sequence>
<evidence type="ECO:0000256" key="1">
    <source>
        <dbReference type="ARBA" id="ARBA00022679"/>
    </source>
</evidence>
<keyword evidence="5" id="KW-1185">Reference proteome</keyword>
<dbReference type="CDD" id="cd04301">
    <property type="entry name" value="NAT_SF"/>
    <property type="match status" value="1"/>
</dbReference>
<reference evidence="4" key="1">
    <citation type="journal article" date="2014" name="Int. J. Syst. Evol. Microbiol.">
        <title>Complete genome sequence of Corynebacterium casei LMG S-19264T (=DSM 44701T), isolated from a smear-ripened cheese.</title>
        <authorList>
            <consortium name="US DOE Joint Genome Institute (JGI-PGF)"/>
            <person name="Walter F."/>
            <person name="Albersmeier A."/>
            <person name="Kalinowski J."/>
            <person name="Ruckert C."/>
        </authorList>
    </citation>
    <scope>NUCLEOTIDE SEQUENCE</scope>
    <source>
        <strain evidence="4">JCM 4784</strain>
    </source>
</reference>
<name>A0A918ZKR7_9ACTN</name>
<dbReference type="InterPro" id="IPR016181">
    <property type="entry name" value="Acyl_CoA_acyltransferase"/>
</dbReference>
<feature type="domain" description="N-acetyltransferase" evidence="3">
    <location>
        <begin position="139"/>
        <end position="276"/>
    </location>
</feature>
<accession>A0A918ZKR7</accession>
<dbReference type="SUPFAM" id="SSF55729">
    <property type="entry name" value="Acyl-CoA N-acyltransferases (Nat)"/>
    <property type="match status" value="1"/>
</dbReference>
<dbReference type="AlphaFoldDB" id="A0A918ZKR7"/>
<organism evidence="4 5">
    <name type="scientific">Streptomyces longispororuber</name>
    <dbReference type="NCBI Taxonomy" id="68230"/>
    <lineage>
        <taxon>Bacteria</taxon>
        <taxon>Bacillati</taxon>
        <taxon>Actinomycetota</taxon>
        <taxon>Actinomycetes</taxon>
        <taxon>Kitasatosporales</taxon>
        <taxon>Streptomycetaceae</taxon>
        <taxon>Streptomyces</taxon>
    </lineage>
</organism>
<dbReference type="Proteomes" id="UP000608024">
    <property type="component" value="Unassembled WGS sequence"/>
</dbReference>
<proteinExistence type="predicted"/>
<keyword evidence="2" id="KW-0012">Acyltransferase</keyword>
<evidence type="ECO:0000313" key="5">
    <source>
        <dbReference type="Proteomes" id="UP000608024"/>
    </source>
</evidence>
<dbReference type="EMBL" id="BNBT01000035">
    <property type="protein sequence ID" value="GHE58065.1"/>
    <property type="molecule type" value="Genomic_DNA"/>
</dbReference>
<dbReference type="InterPro" id="IPR050832">
    <property type="entry name" value="Bact_Acetyltransf"/>
</dbReference>
<dbReference type="InterPro" id="IPR000182">
    <property type="entry name" value="GNAT_dom"/>
</dbReference>
<dbReference type="PANTHER" id="PTHR43877">
    <property type="entry name" value="AMINOALKYLPHOSPHONATE N-ACETYLTRANSFERASE-RELATED-RELATED"/>
    <property type="match status" value="1"/>
</dbReference>
<evidence type="ECO:0000313" key="4">
    <source>
        <dbReference type="EMBL" id="GHE58065.1"/>
    </source>
</evidence>
<keyword evidence="1" id="KW-0808">Transferase</keyword>
<evidence type="ECO:0000256" key="2">
    <source>
        <dbReference type="ARBA" id="ARBA00023315"/>
    </source>
</evidence>
<gene>
    <name evidence="4" type="ORF">GCM10018785_29080</name>
</gene>
<protein>
    <recommendedName>
        <fullName evidence="3">N-acetyltransferase domain-containing protein</fullName>
    </recommendedName>
</protein>
<comment type="caution">
    <text evidence="4">The sequence shown here is derived from an EMBL/GenBank/DDBJ whole genome shotgun (WGS) entry which is preliminary data.</text>
</comment>
<reference evidence="4" key="2">
    <citation type="submission" date="2020-09" db="EMBL/GenBank/DDBJ databases">
        <authorList>
            <person name="Sun Q."/>
            <person name="Ohkuma M."/>
        </authorList>
    </citation>
    <scope>NUCLEOTIDE SEQUENCE</scope>
    <source>
        <strain evidence="4">JCM 4784</strain>
    </source>
</reference>
<dbReference type="PROSITE" id="PS51186">
    <property type="entry name" value="GNAT"/>
    <property type="match status" value="1"/>
</dbReference>
<dbReference type="GO" id="GO:0016747">
    <property type="term" value="F:acyltransferase activity, transferring groups other than amino-acyl groups"/>
    <property type="evidence" value="ECO:0007669"/>
    <property type="project" value="InterPro"/>
</dbReference>
<dbReference type="Pfam" id="PF00583">
    <property type="entry name" value="Acetyltransf_1"/>
    <property type="match status" value="1"/>
</dbReference>
<dbReference type="Gene3D" id="3.40.630.30">
    <property type="match status" value="1"/>
</dbReference>